<keyword evidence="8 11" id="KW-1133">Transmembrane helix</keyword>
<keyword evidence="5 11" id="KW-0812">Transmembrane</keyword>
<dbReference type="InterPro" id="IPR010547">
    <property type="entry name" value="TOM20_imprt_rcpt"/>
</dbReference>
<evidence type="ECO:0000256" key="9">
    <source>
        <dbReference type="ARBA" id="ARBA00023128"/>
    </source>
</evidence>
<dbReference type="EMBL" id="JBJUIK010000003">
    <property type="protein sequence ID" value="KAL3531692.1"/>
    <property type="molecule type" value="Genomic_DNA"/>
</dbReference>
<evidence type="ECO:0000256" key="8">
    <source>
        <dbReference type="ARBA" id="ARBA00022989"/>
    </source>
</evidence>
<reference evidence="12 13" key="1">
    <citation type="submission" date="2024-11" db="EMBL/GenBank/DDBJ databases">
        <title>A near-complete genome assembly of Cinchona calisaya.</title>
        <authorList>
            <person name="Lian D.C."/>
            <person name="Zhao X.W."/>
            <person name="Wei L."/>
        </authorList>
    </citation>
    <scope>NUCLEOTIDE SEQUENCE [LARGE SCALE GENOMIC DNA]</scope>
    <source>
        <tissue evidence="12">Nenye</tissue>
    </source>
</reference>
<comment type="subcellular location">
    <subcellularLocation>
        <location evidence="2">Mitochondrion outer membrane</location>
        <topology evidence="2">Single-pass membrane protein</topology>
    </subcellularLocation>
</comment>
<keyword evidence="4" id="KW-0813">Transport</keyword>
<name>A0ABD3AKI1_9GENT</name>
<dbReference type="GO" id="GO:0005741">
    <property type="term" value="C:mitochondrial outer membrane"/>
    <property type="evidence" value="ECO:0007669"/>
    <property type="project" value="UniProtKB-SubCell"/>
</dbReference>
<dbReference type="Pfam" id="PF06552">
    <property type="entry name" value="TOM20_plant"/>
    <property type="match status" value="1"/>
</dbReference>
<proteinExistence type="inferred from homology"/>
<feature type="transmembrane region" description="Helical" evidence="11">
    <location>
        <begin position="182"/>
        <end position="202"/>
    </location>
</feature>
<evidence type="ECO:0000256" key="10">
    <source>
        <dbReference type="ARBA" id="ARBA00023136"/>
    </source>
</evidence>
<comment type="similarity">
    <text evidence="3">Belongs to the Tom20 family.</text>
</comment>
<keyword evidence="9" id="KW-0496">Mitochondrion</keyword>
<keyword evidence="6" id="KW-1000">Mitochondrion outer membrane</keyword>
<dbReference type="Proteomes" id="UP001630127">
    <property type="component" value="Unassembled WGS sequence"/>
</dbReference>
<evidence type="ECO:0000256" key="5">
    <source>
        <dbReference type="ARBA" id="ARBA00022692"/>
    </source>
</evidence>
<evidence type="ECO:0000313" key="13">
    <source>
        <dbReference type="Proteomes" id="UP001630127"/>
    </source>
</evidence>
<evidence type="ECO:0000256" key="4">
    <source>
        <dbReference type="ARBA" id="ARBA00022448"/>
    </source>
</evidence>
<evidence type="ECO:0000256" key="11">
    <source>
        <dbReference type="SAM" id="Phobius"/>
    </source>
</evidence>
<evidence type="ECO:0000313" key="12">
    <source>
        <dbReference type="EMBL" id="KAL3531692.1"/>
    </source>
</evidence>
<evidence type="ECO:0000256" key="7">
    <source>
        <dbReference type="ARBA" id="ARBA00022927"/>
    </source>
</evidence>
<dbReference type="SUPFAM" id="SSF48452">
    <property type="entry name" value="TPR-like"/>
    <property type="match status" value="1"/>
</dbReference>
<dbReference type="AlphaFoldDB" id="A0ABD3AKI1"/>
<evidence type="ECO:0000256" key="6">
    <source>
        <dbReference type="ARBA" id="ARBA00022787"/>
    </source>
</evidence>
<organism evidence="12 13">
    <name type="scientific">Cinchona calisaya</name>
    <dbReference type="NCBI Taxonomy" id="153742"/>
    <lineage>
        <taxon>Eukaryota</taxon>
        <taxon>Viridiplantae</taxon>
        <taxon>Streptophyta</taxon>
        <taxon>Embryophyta</taxon>
        <taxon>Tracheophyta</taxon>
        <taxon>Spermatophyta</taxon>
        <taxon>Magnoliopsida</taxon>
        <taxon>eudicotyledons</taxon>
        <taxon>Gunneridae</taxon>
        <taxon>Pentapetalae</taxon>
        <taxon>asterids</taxon>
        <taxon>lamiids</taxon>
        <taxon>Gentianales</taxon>
        <taxon>Rubiaceae</taxon>
        <taxon>Cinchonoideae</taxon>
        <taxon>Cinchoneae</taxon>
        <taxon>Cinchona</taxon>
    </lineage>
</organism>
<protein>
    <recommendedName>
        <fullName evidence="14">Mitochondrial import receptor subunit TOM20</fullName>
    </recommendedName>
</protein>
<evidence type="ECO:0008006" key="14">
    <source>
        <dbReference type="Google" id="ProtNLM"/>
    </source>
</evidence>
<gene>
    <name evidence="12" type="ORF">ACH5RR_005213</name>
</gene>
<dbReference type="PANTHER" id="PTHR32409:SF15">
    <property type="entry name" value="MITOCHONDRIAL IMPORT RECEPTOR SUBUNIT TOM20 ISOFORM X1-RELATED"/>
    <property type="match status" value="1"/>
</dbReference>
<evidence type="ECO:0000256" key="2">
    <source>
        <dbReference type="ARBA" id="ARBA00004572"/>
    </source>
</evidence>
<keyword evidence="7" id="KW-0653">Protein transport</keyword>
<keyword evidence="10 11" id="KW-0472">Membrane</keyword>
<dbReference type="PANTHER" id="PTHR32409">
    <property type="entry name" value="MITOCHONDRIAL IMPORT RECEPTOR SUBUNIT TOM20-1-RELATED"/>
    <property type="match status" value="1"/>
</dbReference>
<sequence length="213" mass="24149">MCRKKMANMEDPEMVHVDELLLLEKARRTAENNYTINPYDADNLTNLGVTLLELSRSRGDTPESKRMIKEAISMLKEALDMEPKKHKAVFYLGNAYIIQGLQIHDDPTIALALFDKAFVSYQKALHEDPGNEQYKDTLAACARIPMMYTEFQLQHGVIQPTQAQTQSSTTANNFGKKKNNDLWYDVGGWILLGIGIMAWIGMSRTRPNVPPPF</sequence>
<dbReference type="GO" id="GO:0015031">
    <property type="term" value="P:protein transport"/>
    <property type="evidence" value="ECO:0007669"/>
    <property type="project" value="UniProtKB-KW"/>
</dbReference>
<evidence type="ECO:0000256" key="1">
    <source>
        <dbReference type="ARBA" id="ARBA00003450"/>
    </source>
</evidence>
<comment type="caution">
    <text evidence="12">The sequence shown here is derived from an EMBL/GenBank/DDBJ whole genome shotgun (WGS) entry which is preliminary data.</text>
</comment>
<evidence type="ECO:0000256" key="3">
    <source>
        <dbReference type="ARBA" id="ARBA00005792"/>
    </source>
</evidence>
<dbReference type="InterPro" id="IPR011990">
    <property type="entry name" value="TPR-like_helical_dom_sf"/>
</dbReference>
<comment type="function">
    <text evidence="1">Central component of the receptor complex responsible for the recognition and translocation of cytosolically synthesized mitochondrial preproteins. Together with TOM22 functions as the transit peptide receptor at the surface of the mitochondrion outer membrane and facilitates the movement of preproteins into the translocation pore.</text>
</comment>
<keyword evidence="13" id="KW-1185">Reference proteome</keyword>
<accession>A0ABD3AKI1</accession>
<dbReference type="Gene3D" id="1.25.40.10">
    <property type="entry name" value="Tetratricopeptide repeat domain"/>
    <property type="match status" value="1"/>
</dbReference>